<dbReference type="CDD" id="cd08894">
    <property type="entry name" value="SRPBCC_CalC_Aha1-like_1"/>
    <property type="match status" value="1"/>
</dbReference>
<sequence>MNVSSNTADRELVTTRIFDAPREKVFEAWTNPEQVVHWWGPRGFTNTIHEMDVRPGGVWKFIMHGPDGVDYQNLIEYKEVVRPEKLVYSHGSNDDPRQFEVSVTFEEEGSKTKLTMHSIFRTAEEFKIKVEKFGAIEGLKGTLDRLEEQLAKR</sequence>
<reference evidence="3" key="1">
    <citation type="journal article" date="2019" name="PLoS Negl. Trop. Dis.">
        <title>Revisiting the worldwide diversity of Leptospira species in the environment.</title>
        <authorList>
            <person name="Vincent A.T."/>
            <person name="Schiettekatte O."/>
            <person name="Bourhy P."/>
            <person name="Veyrier F.J."/>
            <person name="Picardeau M."/>
        </authorList>
    </citation>
    <scope>NUCLEOTIDE SEQUENCE [LARGE SCALE GENOMIC DNA]</scope>
    <source>
        <strain evidence="3">SSS9</strain>
    </source>
</reference>
<dbReference type="PANTHER" id="PTHR36929:SF5">
    <property type="entry name" value="BLR6751 PROTEIN"/>
    <property type="match status" value="1"/>
</dbReference>
<dbReference type="InterPro" id="IPR013538">
    <property type="entry name" value="ASHA1/2-like_C"/>
</dbReference>
<dbReference type="RefSeq" id="WP_135588555.1">
    <property type="nucleotide sequence ID" value="NZ_RQEP01000018.1"/>
</dbReference>
<dbReference type="SUPFAM" id="SSF55961">
    <property type="entry name" value="Bet v1-like"/>
    <property type="match status" value="1"/>
</dbReference>
<dbReference type="OrthoDB" id="118413at2"/>
<evidence type="ECO:0000256" key="1">
    <source>
        <dbReference type="ARBA" id="ARBA00006817"/>
    </source>
</evidence>
<evidence type="ECO:0000313" key="4">
    <source>
        <dbReference type="Proteomes" id="UP000297453"/>
    </source>
</evidence>
<dbReference type="PANTHER" id="PTHR36929">
    <property type="entry name" value="ATTACHMENT SUBUNIT, PUTATIVE-RELATED"/>
    <property type="match status" value="1"/>
</dbReference>
<dbReference type="Gene3D" id="3.30.530.20">
    <property type="match status" value="1"/>
</dbReference>
<dbReference type="EMBL" id="RQEP01000018">
    <property type="protein sequence ID" value="TGK00752.1"/>
    <property type="molecule type" value="Genomic_DNA"/>
</dbReference>
<dbReference type="Proteomes" id="UP000297453">
    <property type="component" value="Unassembled WGS sequence"/>
</dbReference>
<evidence type="ECO:0000313" key="3">
    <source>
        <dbReference type="EMBL" id="TGK00752.1"/>
    </source>
</evidence>
<dbReference type="AlphaFoldDB" id="A0A4R9FPR6"/>
<name>A0A4R9FPR6_9LEPT</name>
<keyword evidence="4" id="KW-1185">Reference proteome</keyword>
<dbReference type="Pfam" id="PF08327">
    <property type="entry name" value="AHSA1"/>
    <property type="match status" value="1"/>
</dbReference>
<accession>A0A4R9FPR6</accession>
<proteinExistence type="inferred from homology"/>
<gene>
    <name evidence="3" type="ORF">EHO59_12500</name>
</gene>
<dbReference type="InterPro" id="IPR023393">
    <property type="entry name" value="START-like_dom_sf"/>
</dbReference>
<comment type="caution">
    <text evidence="3">The sequence shown here is derived from an EMBL/GenBank/DDBJ whole genome shotgun (WGS) entry which is preliminary data.</text>
</comment>
<organism evidence="3 4">
    <name type="scientific">Leptospira semungkisensis</name>
    <dbReference type="NCBI Taxonomy" id="2484985"/>
    <lineage>
        <taxon>Bacteria</taxon>
        <taxon>Pseudomonadati</taxon>
        <taxon>Spirochaetota</taxon>
        <taxon>Spirochaetia</taxon>
        <taxon>Leptospirales</taxon>
        <taxon>Leptospiraceae</taxon>
        <taxon>Leptospira</taxon>
    </lineage>
</organism>
<feature type="domain" description="Activator of Hsp90 ATPase homologue 1/2-like C-terminal" evidence="2">
    <location>
        <begin position="19"/>
        <end position="150"/>
    </location>
</feature>
<protein>
    <submittedName>
        <fullName evidence="3">ATPase</fullName>
    </submittedName>
</protein>
<comment type="similarity">
    <text evidence="1">Belongs to the AHA1 family.</text>
</comment>
<evidence type="ECO:0000259" key="2">
    <source>
        <dbReference type="Pfam" id="PF08327"/>
    </source>
</evidence>